<evidence type="ECO:0000313" key="12">
    <source>
        <dbReference type="Proteomes" id="UP000241118"/>
    </source>
</evidence>
<dbReference type="PROSITE" id="PS50928">
    <property type="entry name" value="ABC_TM1"/>
    <property type="match status" value="1"/>
</dbReference>
<dbReference type="GO" id="GO:0006865">
    <property type="term" value="P:amino acid transport"/>
    <property type="evidence" value="ECO:0007669"/>
    <property type="project" value="UniProtKB-KW"/>
</dbReference>
<dbReference type="NCBIfam" id="TIGR01726">
    <property type="entry name" value="HEQRo_perm_3TM"/>
    <property type="match status" value="1"/>
</dbReference>
<dbReference type="Gene3D" id="1.10.3720.10">
    <property type="entry name" value="MetI-like"/>
    <property type="match status" value="1"/>
</dbReference>
<dbReference type="AlphaFoldDB" id="A0A2P8ID15"/>
<keyword evidence="6" id="KW-0029">Amino-acid transport</keyword>
<evidence type="ECO:0000256" key="9">
    <source>
        <dbReference type="RuleBase" id="RU363032"/>
    </source>
</evidence>
<accession>A0A2P8ID15</accession>
<keyword evidence="3 9" id="KW-0813">Transport</keyword>
<dbReference type="PANTHER" id="PTHR30614">
    <property type="entry name" value="MEMBRANE COMPONENT OF AMINO ACID ABC TRANSPORTER"/>
    <property type="match status" value="1"/>
</dbReference>
<proteinExistence type="inferred from homology"/>
<dbReference type="GO" id="GO:0043190">
    <property type="term" value="C:ATP-binding cassette (ABC) transporter complex"/>
    <property type="evidence" value="ECO:0007669"/>
    <property type="project" value="InterPro"/>
</dbReference>
<evidence type="ECO:0000256" key="4">
    <source>
        <dbReference type="ARBA" id="ARBA00022475"/>
    </source>
</evidence>
<feature type="transmembrane region" description="Helical" evidence="9">
    <location>
        <begin position="20"/>
        <end position="42"/>
    </location>
</feature>
<keyword evidence="12" id="KW-1185">Reference proteome</keyword>
<keyword evidence="8 9" id="KW-0472">Membrane</keyword>
<evidence type="ECO:0000313" key="11">
    <source>
        <dbReference type="EMBL" id="PSL56355.1"/>
    </source>
</evidence>
<evidence type="ECO:0000256" key="3">
    <source>
        <dbReference type="ARBA" id="ARBA00022448"/>
    </source>
</evidence>
<comment type="caution">
    <text evidence="11">The sequence shown here is derived from an EMBL/GenBank/DDBJ whole genome shotgun (WGS) entry which is preliminary data.</text>
</comment>
<dbReference type="SUPFAM" id="SSF161098">
    <property type="entry name" value="MetI-like"/>
    <property type="match status" value="1"/>
</dbReference>
<feature type="transmembrane region" description="Helical" evidence="9">
    <location>
        <begin position="162"/>
        <end position="180"/>
    </location>
</feature>
<feature type="domain" description="ABC transmembrane type-1" evidence="10">
    <location>
        <begin position="15"/>
        <end position="213"/>
    </location>
</feature>
<dbReference type="Proteomes" id="UP000241118">
    <property type="component" value="Unassembled WGS sequence"/>
</dbReference>
<dbReference type="OrthoDB" id="3181282at2"/>
<evidence type="ECO:0000259" key="10">
    <source>
        <dbReference type="PROSITE" id="PS50928"/>
    </source>
</evidence>
<name>A0A2P8ID15_SACCR</name>
<evidence type="ECO:0000256" key="1">
    <source>
        <dbReference type="ARBA" id="ARBA00004651"/>
    </source>
</evidence>
<feature type="transmembrane region" description="Helical" evidence="9">
    <location>
        <begin position="192"/>
        <end position="212"/>
    </location>
</feature>
<comment type="similarity">
    <text evidence="2">Belongs to the binding-protein-dependent transport system permease family. HisMQ subfamily.</text>
</comment>
<evidence type="ECO:0000256" key="6">
    <source>
        <dbReference type="ARBA" id="ARBA00022970"/>
    </source>
</evidence>
<evidence type="ECO:0000256" key="7">
    <source>
        <dbReference type="ARBA" id="ARBA00022989"/>
    </source>
</evidence>
<evidence type="ECO:0000256" key="5">
    <source>
        <dbReference type="ARBA" id="ARBA00022692"/>
    </source>
</evidence>
<dbReference type="InterPro" id="IPR010065">
    <property type="entry name" value="AA_ABC_transptr_permease_3TM"/>
</dbReference>
<dbReference type="CDD" id="cd06261">
    <property type="entry name" value="TM_PBP2"/>
    <property type="match status" value="1"/>
</dbReference>
<dbReference type="InterPro" id="IPR035906">
    <property type="entry name" value="MetI-like_sf"/>
</dbReference>
<keyword evidence="5 9" id="KW-0812">Transmembrane</keyword>
<keyword evidence="7 9" id="KW-1133">Transmembrane helix</keyword>
<dbReference type="Pfam" id="PF00528">
    <property type="entry name" value="BPD_transp_1"/>
    <property type="match status" value="1"/>
</dbReference>
<organism evidence="11 12">
    <name type="scientific">Saccharothrix carnea</name>
    <dbReference type="NCBI Taxonomy" id="1280637"/>
    <lineage>
        <taxon>Bacteria</taxon>
        <taxon>Bacillati</taxon>
        <taxon>Actinomycetota</taxon>
        <taxon>Actinomycetes</taxon>
        <taxon>Pseudonocardiales</taxon>
        <taxon>Pseudonocardiaceae</taxon>
        <taxon>Saccharothrix</taxon>
    </lineage>
</organism>
<dbReference type="EMBL" id="PYAX01000003">
    <property type="protein sequence ID" value="PSL56355.1"/>
    <property type="molecule type" value="Genomic_DNA"/>
</dbReference>
<dbReference type="RefSeq" id="WP_106614839.1">
    <property type="nucleotide sequence ID" value="NZ_PYAX01000003.1"/>
</dbReference>
<dbReference type="InterPro" id="IPR000515">
    <property type="entry name" value="MetI-like"/>
</dbReference>
<feature type="transmembrane region" description="Helical" evidence="9">
    <location>
        <begin position="63"/>
        <end position="80"/>
    </location>
</feature>
<dbReference type="InterPro" id="IPR043429">
    <property type="entry name" value="ArtM/GltK/GlnP/TcyL/YhdX-like"/>
</dbReference>
<gene>
    <name evidence="11" type="ORF">B0I31_103104</name>
</gene>
<dbReference type="PANTHER" id="PTHR30614:SF37">
    <property type="entry name" value="AMINO-ACID ABC TRANSPORTER PERMEASE PROTEIN YHDX-RELATED"/>
    <property type="match status" value="1"/>
</dbReference>
<evidence type="ECO:0000256" key="8">
    <source>
        <dbReference type="ARBA" id="ARBA00023136"/>
    </source>
</evidence>
<keyword evidence="4" id="KW-1003">Cell membrane</keyword>
<evidence type="ECO:0000256" key="2">
    <source>
        <dbReference type="ARBA" id="ARBA00010072"/>
    </source>
</evidence>
<comment type="subcellular location">
    <subcellularLocation>
        <location evidence="1 9">Cell membrane</location>
        <topology evidence="1 9">Multi-pass membrane protein</topology>
    </subcellularLocation>
</comment>
<reference evidence="11 12" key="1">
    <citation type="submission" date="2018-03" db="EMBL/GenBank/DDBJ databases">
        <title>Genomic Encyclopedia of Type Strains, Phase III (KMG-III): the genomes of soil and plant-associated and newly described type strains.</title>
        <authorList>
            <person name="Whitman W."/>
        </authorList>
    </citation>
    <scope>NUCLEOTIDE SEQUENCE [LARGE SCALE GENOMIC DNA]</scope>
    <source>
        <strain evidence="11 12">CGMCC 4.7097</strain>
    </source>
</reference>
<feature type="transmembrane region" description="Helical" evidence="9">
    <location>
        <begin position="92"/>
        <end position="113"/>
    </location>
</feature>
<sequence>MDVLLDNLDLYGPGFLNTVELFLISAVGSLVLGTILAMLRVAPVPVMRAIGTTYVTLIRNTPLTLVFFFFALAFPLLEIVNADTFGGSAASYYFSAALMALILYTAAFVCEVVRSGINTVPVGQAEASRALGLTFGQMLGSVVLPQATRAVVPPMMSTMIALLKNTTIAAGFSVFQAGSISLNLSERGENQLIGLLWVAAFFIVLVIPMTLLQRSLEKRWSIAR</sequence>
<protein>
    <submittedName>
        <fullName evidence="11">Amino acid ABC transporter membrane protein 1 (PAAT family)</fullName>
    </submittedName>
</protein>
<dbReference type="GO" id="GO:0022857">
    <property type="term" value="F:transmembrane transporter activity"/>
    <property type="evidence" value="ECO:0007669"/>
    <property type="project" value="InterPro"/>
</dbReference>